<feature type="compositionally biased region" description="Basic and acidic residues" evidence="2">
    <location>
        <begin position="1294"/>
        <end position="1303"/>
    </location>
</feature>
<feature type="compositionally biased region" description="Basic and acidic residues" evidence="2">
    <location>
        <begin position="523"/>
        <end position="542"/>
    </location>
</feature>
<feature type="region of interest" description="Disordered" evidence="2">
    <location>
        <begin position="523"/>
        <end position="543"/>
    </location>
</feature>
<dbReference type="SMART" id="SM00015">
    <property type="entry name" value="IQ"/>
    <property type="match status" value="6"/>
</dbReference>
<dbReference type="Pfam" id="PF03836">
    <property type="entry name" value="RasGAP_C"/>
    <property type="match status" value="1"/>
</dbReference>
<dbReference type="InterPro" id="IPR036872">
    <property type="entry name" value="CH_dom_sf"/>
</dbReference>
<feature type="region of interest" description="Disordered" evidence="2">
    <location>
        <begin position="596"/>
        <end position="625"/>
    </location>
</feature>
<dbReference type="SMART" id="SM00323">
    <property type="entry name" value="RasGAP"/>
    <property type="match status" value="1"/>
</dbReference>
<keyword evidence="1" id="KW-0175">Coiled coil</keyword>
<feature type="domain" description="Calponin-homology (CH)" evidence="4">
    <location>
        <begin position="202"/>
        <end position="317"/>
    </location>
</feature>
<dbReference type="PANTHER" id="PTHR14149">
    <property type="entry name" value="RAS GTPASE-ACTIVATING PROTEIN WITH IQ MOTIF"/>
    <property type="match status" value="1"/>
</dbReference>
<dbReference type="GO" id="GO:0051015">
    <property type="term" value="F:actin filament binding"/>
    <property type="evidence" value="ECO:0007669"/>
    <property type="project" value="TreeGrafter"/>
</dbReference>
<comment type="caution">
    <text evidence="5">The sequence shown here is derived from an EMBL/GenBank/DDBJ whole genome shotgun (WGS) entry which is preliminary data.</text>
</comment>
<feature type="region of interest" description="Disordered" evidence="2">
    <location>
        <begin position="1"/>
        <end position="118"/>
    </location>
</feature>
<dbReference type="SMART" id="SM00033">
    <property type="entry name" value="CH"/>
    <property type="match status" value="1"/>
</dbReference>
<dbReference type="CDD" id="cd21206">
    <property type="entry name" value="CH_IQGAP"/>
    <property type="match status" value="1"/>
</dbReference>
<dbReference type="Proteomes" id="UP001150538">
    <property type="component" value="Unassembled WGS sequence"/>
</dbReference>
<evidence type="ECO:0000256" key="2">
    <source>
        <dbReference type="SAM" id="MobiDB-lite"/>
    </source>
</evidence>
<dbReference type="Pfam" id="PF00612">
    <property type="entry name" value="IQ"/>
    <property type="match status" value="2"/>
</dbReference>
<dbReference type="GO" id="GO:1903479">
    <property type="term" value="P:mitotic actomyosin contractile ring assembly actin filament organization"/>
    <property type="evidence" value="ECO:0007669"/>
    <property type="project" value="TreeGrafter"/>
</dbReference>
<dbReference type="SUPFAM" id="SSF47576">
    <property type="entry name" value="Calponin-homology domain, CH-domain"/>
    <property type="match status" value="1"/>
</dbReference>
<feature type="compositionally biased region" description="Pro residues" evidence="2">
    <location>
        <begin position="1555"/>
        <end position="1567"/>
    </location>
</feature>
<dbReference type="InterPro" id="IPR008936">
    <property type="entry name" value="Rho_GTPase_activation_prot"/>
</dbReference>
<feature type="region of interest" description="Disordered" evidence="2">
    <location>
        <begin position="831"/>
        <end position="855"/>
    </location>
</feature>
<evidence type="ECO:0000256" key="1">
    <source>
        <dbReference type="SAM" id="Coils"/>
    </source>
</evidence>
<feature type="compositionally biased region" description="Polar residues" evidence="2">
    <location>
        <begin position="1304"/>
        <end position="1315"/>
    </location>
</feature>
<dbReference type="SUPFAM" id="SSF48350">
    <property type="entry name" value="GTPase activation domain, GAP"/>
    <property type="match status" value="1"/>
</dbReference>
<dbReference type="PROSITE" id="PS50096">
    <property type="entry name" value="IQ"/>
    <property type="match status" value="4"/>
</dbReference>
<dbReference type="GO" id="GO:0005516">
    <property type="term" value="F:calmodulin binding"/>
    <property type="evidence" value="ECO:0007669"/>
    <property type="project" value="TreeGrafter"/>
</dbReference>
<reference evidence="5" key="1">
    <citation type="submission" date="2022-07" db="EMBL/GenBank/DDBJ databases">
        <title>Phylogenomic reconstructions and comparative analyses of Kickxellomycotina fungi.</title>
        <authorList>
            <person name="Reynolds N.K."/>
            <person name="Stajich J.E."/>
            <person name="Barry K."/>
            <person name="Grigoriev I.V."/>
            <person name="Crous P."/>
            <person name="Smith M.E."/>
        </authorList>
    </citation>
    <scope>NUCLEOTIDE SEQUENCE</scope>
    <source>
        <strain evidence="5">NBRC 100468</strain>
    </source>
</reference>
<evidence type="ECO:0000313" key="5">
    <source>
        <dbReference type="EMBL" id="KAJ1914923.1"/>
    </source>
</evidence>
<dbReference type="InterPro" id="IPR001936">
    <property type="entry name" value="RasGAP_dom"/>
</dbReference>
<feature type="region of interest" description="Disordered" evidence="2">
    <location>
        <begin position="488"/>
        <end position="511"/>
    </location>
</feature>
<feature type="domain" description="Ras-GAP" evidence="3">
    <location>
        <begin position="961"/>
        <end position="1189"/>
    </location>
</feature>
<keyword evidence="6" id="KW-1185">Reference proteome</keyword>
<feature type="coiled-coil region" evidence="1">
    <location>
        <begin position="772"/>
        <end position="806"/>
    </location>
</feature>
<feature type="compositionally biased region" description="Gly residues" evidence="2">
    <location>
        <begin position="1"/>
        <end position="10"/>
    </location>
</feature>
<dbReference type="Gene3D" id="1.10.418.10">
    <property type="entry name" value="Calponin-like domain"/>
    <property type="match status" value="1"/>
</dbReference>
<feature type="region of interest" description="Disordered" evidence="2">
    <location>
        <begin position="1605"/>
        <end position="1636"/>
    </location>
</feature>
<feature type="compositionally biased region" description="Polar residues" evidence="2">
    <location>
        <begin position="846"/>
        <end position="855"/>
    </location>
</feature>
<dbReference type="Pfam" id="PF00307">
    <property type="entry name" value="CH"/>
    <property type="match status" value="1"/>
</dbReference>
<protein>
    <submittedName>
        <fullName evidence="5">Iqgap- protein</fullName>
    </submittedName>
</protein>
<dbReference type="GO" id="GO:0110085">
    <property type="term" value="C:mitotic actomyosin contractile ring"/>
    <property type="evidence" value="ECO:0007669"/>
    <property type="project" value="TreeGrafter"/>
</dbReference>
<feature type="compositionally biased region" description="Polar residues" evidence="2">
    <location>
        <begin position="1617"/>
        <end position="1635"/>
    </location>
</feature>
<evidence type="ECO:0000259" key="3">
    <source>
        <dbReference type="PROSITE" id="PS50018"/>
    </source>
</evidence>
<feature type="compositionally biased region" description="Low complexity" evidence="2">
    <location>
        <begin position="11"/>
        <end position="29"/>
    </location>
</feature>
<feature type="region of interest" description="Disordered" evidence="2">
    <location>
        <begin position="1532"/>
        <end position="1567"/>
    </location>
</feature>
<dbReference type="PANTHER" id="PTHR14149:SF14">
    <property type="entry name" value="CALPONIN-HOMOLOGY (CH) DOMAIN-CONTAINING PROTEIN"/>
    <property type="match status" value="1"/>
</dbReference>
<dbReference type="PROSITE" id="PS50018">
    <property type="entry name" value="RAS_GTPASE_ACTIV_2"/>
    <property type="match status" value="1"/>
</dbReference>
<accession>A0A9W7ZVT7</accession>
<dbReference type="InterPro" id="IPR000048">
    <property type="entry name" value="IQ_motif_EF-hand-BS"/>
</dbReference>
<dbReference type="Pfam" id="PF00616">
    <property type="entry name" value="RasGAP"/>
    <property type="match status" value="1"/>
</dbReference>
<dbReference type="GO" id="GO:0005096">
    <property type="term" value="F:GTPase activator activity"/>
    <property type="evidence" value="ECO:0007669"/>
    <property type="project" value="TreeGrafter"/>
</dbReference>
<evidence type="ECO:0000313" key="6">
    <source>
        <dbReference type="Proteomes" id="UP001150538"/>
    </source>
</evidence>
<feature type="compositionally biased region" description="Polar residues" evidence="2">
    <location>
        <begin position="96"/>
        <end position="113"/>
    </location>
</feature>
<dbReference type="InterPro" id="IPR001715">
    <property type="entry name" value="CH_dom"/>
</dbReference>
<feature type="region of interest" description="Disordered" evidence="2">
    <location>
        <begin position="1293"/>
        <end position="1318"/>
    </location>
</feature>
<dbReference type="OrthoDB" id="775356at2759"/>
<dbReference type="Gene3D" id="1.10.506.10">
    <property type="entry name" value="GTPase Activation - p120gap, domain 1"/>
    <property type="match status" value="1"/>
</dbReference>
<dbReference type="EMBL" id="JANBPU010000173">
    <property type="protein sequence ID" value="KAJ1914923.1"/>
    <property type="molecule type" value="Genomic_DNA"/>
</dbReference>
<dbReference type="InterPro" id="IPR000593">
    <property type="entry name" value="RasGAP_C"/>
</dbReference>
<name>A0A9W7ZVT7_9FUNG</name>
<dbReference type="PROSITE" id="PS50021">
    <property type="entry name" value="CH"/>
    <property type="match status" value="1"/>
</dbReference>
<dbReference type="SUPFAM" id="SSF143885">
    <property type="entry name" value="RGC domain-like"/>
    <property type="match status" value="1"/>
</dbReference>
<feature type="compositionally biased region" description="Polar residues" evidence="2">
    <location>
        <begin position="30"/>
        <end position="48"/>
    </location>
</feature>
<proteinExistence type="predicted"/>
<evidence type="ECO:0000259" key="4">
    <source>
        <dbReference type="PROSITE" id="PS50021"/>
    </source>
</evidence>
<feature type="compositionally biased region" description="Basic and acidic residues" evidence="2">
    <location>
        <begin position="488"/>
        <end position="506"/>
    </location>
</feature>
<organism evidence="5 6">
    <name type="scientific">Mycoemilia scoparia</name>
    <dbReference type="NCBI Taxonomy" id="417184"/>
    <lineage>
        <taxon>Eukaryota</taxon>
        <taxon>Fungi</taxon>
        <taxon>Fungi incertae sedis</taxon>
        <taxon>Zoopagomycota</taxon>
        <taxon>Kickxellomycotina</taxon>
        <taxon>Kickxellomycetes</taxon>
        <taxon>Kickxellales</taxon>
        <taxon>Kickxellaceae</taxon>
        <taxon>Mycoemilia</taxon>
    </lineage>
</organism>
<sequence>MGPNTEGGGDAQAAQLTAAAEQQQQQQVQHLRSQNGCSTPFNIGSTPPKSRRSNGGSNSGMSYSTPPQKCTPRHSRNSRRSSASSTPRPRRRSNTVATTATDENSPLLNSRASTGADKDRVLKDALHTSTADPGWSNIFSSSPLRAASSLKVDPPASPSVVGLKGRHRLQRDAAAAVLNPIDLRTGNWCDIERKHIAAYEYLCHVGEAREWIGLCIKEKLPPVGEFEESLRNGIALAKLARYIRPEIVGKIYESDPNKAGKKRRLEFRHTDNINYFIAMIQEVGLPYLFHFELTDLYDRKNIPRVIHCIHALSHFVLSKGIAPAMRNLVGRLRFTEEQLNQTQQELNRVGVAVPLFNKLETRIASGKRPKVSSSFDEELAQLTGNDRAKKYWEKEIDIVIQFQGLARKHLAVREIREKKQAKHYLNIVKSARQIQSLIRGTLARVEYKNIKYEVEQERIAAKKEEEEERARQDRVLEEENMRKEMLLAEKQRQEQEEREREARELEEQQLQLQRQMEAEELERQKRIEEQEREEAERQRIMAEEEEDAILEKKLQERAEAERLKIEQAEEEERLRLAREEEEAQKERERQLLEERKAAEEQARLEEEQEQERQQAEIERQRQDLESQKQELERRIVSMQAVARGLLARNLYNDMRLWMRSIIGIQARCRGVVIRSEYNGKRKAWKEIESSLKVVQAVIRGILTRKRLHDRQRHFERNVEVIVKMQQAFRAKLASKAYRSLTVEATLPTPKVIRTCAPLLEDTDQDLEEELELEKLRQKAVRQIRENQQIERALNELDIKIALLVRNRISLEEVVRQSKRYLRFLDELRNPTTNNHNDQLPAALRSGHSSGTFSGTVPPNSLYSLTNLDKDSRRRLECYQNLFYLLQTQPIYLARLLYLLNQGAGSLSNIRTDILGSRSGSNLALNNQQASTTNINSSGTVAASGNATGRIDKMSVSQLMETIVLTLFGFAQNAREEYLLLKLFRAAIGVELEQISGIHEFLRGNPIFIRLAVHYNRGAKERKYLRDLLQPLVKKVLDDTELDLESDPLVIYRALIREEESRTGQRSMKPYDTTREDALNDIDTRNTFIRHLRQLRVLTDEFIDAILSSLDSMPYGLRYIARELRRALTAKFPDESEETVMKVVGHLVYYRYINPAIVAPESFDVIEATVSPLQRKNLAEIAKMLNQVSVGKHFDDDNMFLQPLNNYVGYTSARFAQYSYAVTDVCDPEVFFQIDEFTDLATLQQPTIYMSVGEIQGLHSVIEQNLEYIAPAIPAHLRQRFSSYDSVVSHIEKRRTRDLSDHQVTDPSGNNNNSKRSLPLKDELLMDDEDEDDILGAIPEGTVLVERPDPNSPGNFLLVLEDPLRVITQDLGPAPRVRNDPYSHYELQLNLRDRFSDEAITLMSGTASTSAMGASASAILGDAAGTISNPSGSGGLGNSAGTMRGSRTTATNAKEAVHAKAERAAQLHRLFLETKRKWIYLLRVQSGTDLLDILAQPATPENEERWKQVLSEEEAKINAQKYQQHAQWQAQVHAQQEESRLMAASRVGSQTGTETPPLPPLPPQPGPLPGEKLFNELKVLTYREFKHQIARAMRRLETERWVERPRKSNIGTGEPLNDSATFAKSQSSYNNNNNGVPRQFRIRKADGYQGMLNAIARDVRTKARRRERRRTELRRIRQTLLNLFEKSTYLQSQRDAYEQYLKSCTDQLTAKDSAKSGGSGDRPGGHKRYHSVLPFTRQYFHIRDLQRAGRVPQFGSYKYSAEQLYNKGVLVSVDGYPPRQLNKLNLVISSDEAGVFDIEVSLLGVKMPGGDCELRLEELLKKQYENVTVMTLFDGAVKVNVNLLIFLINKKFFS</sequence>
<feature type="compositionally biased region" description="Low complexity" evidence="2">
    <location>
        <begin position="53"/>
        <end position="64"/>
    </location>
</feature>
<gene>
    <name evidence="5" type="primary">IQG1</name>
    <name evidence="5" type="ORF">H4219_004578</name>
</gene>